<organism evidence="5 6">
    <name type="scientific">Mya arenaria</name>
    <name type="common">Soft-shell clam</name>
    <dbReference type="NCBI Taxonomy" id="6604"/>
    <lineage>
        <taxon>Eukaryota</taxon>
        <taxon>Metazoa</taxon>
        <taxon>Spiralia</taxon>
        <taxon>Lophotrochozoa</taxon>
        <taxon>Mollusca</taxon>
        <taxon>Bivalvia</taxon>
        <taxon>Autobranchia</taxon>
        <taxon>Heteroconchia</taxon>
        <taxon>Euheterodonta</taxon>
        <taxon>Imparidentia</taxon>
        <taxon>Neoheterodontei</taxon>
        <taxon>Myida</taxon>
        <taxon>Myoidea</taxon>
        <taxon>Myidae</taxon>
        <taxon>Mya</taxon>
    </lineage>
</organism>
<keyword evidence="2" id="KW-0325">Glycoprotein</keyword>
<reference evidence="5" key="1">
    <citation type="submission" date="2022-11" db="EMBL/GenBank/DDBJ databases">
        <title>Centuries of genome instability and evolution in soft-shell clam transmissible cancer (bioRxiv).</title>
        <authorList>
            <person name="Hart S.F.M."/>
            <person name="Yonemitsu M.A."/>
            <person name="Giersch R.M."/>
            <person name="Beal B.F."/>
            <person name="Arriagada G."/>
            <person name="Davis B.W."/>
            <person name="Ostrander E.A."/>
            <person name="Goff S.P."/>
            <person name="Metzger M.J."/>
        </authorList>
    </citation>
    <scope>NUCLEOTIDE SEQUENCE</scope>
    <source>
        <strain evidence="5">MELC-2E11</strain>
        <tissue evidence="5">Siphon/mantle</tissue>
    </source>
</reference>
<evidence type="ECO:0000259" key="4">
    <source>
        <dbReference type="Pfam" id="PF02225"/>
    </source>
</evidence>
<feature type="signal peptide" evidence="3">
    <location>
        <begin position="1"/>
        <end position="26"/>
    </location>
</feature>
<dbReference type="InterPro" id="IPR046450">
    <property type="entry name" value="PA_dom_sf"/>
</dbReference>
<dbReference type="Proteomes" id="UP001164746">
    <property type="component" value="Chromosome 12"/>
</dbReference>
<dbReference type="InterPro" id="IPR003137">
    <property type="entry name" value="PA_domain"/>
</dbReference>
<sequence>MKPKISVKYLFTVLSLILDTLVSVVAEKKVLVTVPNIDVLLTDILFMEIIRPAEISYSYKIRPAKNFGVPFIQKYSMVDLIAAKPYHGCSPLTNAHFLSGKVVLLQRGECSFVTKTLNAEAAGALAVVIADNDISNDVSFVDMVDDNTEREVHIPSMFMLGKNGHIIKTTLERLGIQSAKINIPVNATGSPTHIVSQPPWTLW</sequence>
<evidence type="ECO:0000256" key="1">
    <source>
        <dbReference type="ARBA" id="ARBA00022729"/>
    </source>
</evidence>
<evidence type="ECO:0000313" key="6">
    <source>
        <dbReference type="Proteomes" id="UP001164746"/>
    </source>
</evidence>
<name>A0ABY7FIZ8_MYAAR</name>
<dbReference type="Pfam" id="PF02225">
    <property type="entry name" value="PA"/>
    <property type="match status" value="1"/>
</dbReference>
<evidence type="ECO:0000256" key="3">
    <source>
        <dbReference type="SAM" id="SignalP"/>
    </source>
</evidence>
<keyword evidence="6" id="KW-1185">Reference proteome</keyword>
<protein>
    <submittedName>
        <fullName evidence="5">PADC1-like protein</fullName>
    </submittedName>
</protein>
<accession>A0ABY7FIZ8</accession>
<dbReference type="PANTHER" id="PTHR22702:SF1">
    <property type="entry name" value="PROTEASE-ASSOCIATED DOMAIN-CONTAINING PROTEIN 1"/>
    <property type="match status" value="1"/>
</dbReference>
<proteinExistence type="predicted"/>
<dbReference type="PANTHER" id="PTHR22702">
    <property type="entry name" value="PROTEASE-ASSOCIATED DOMAIN-CONTAINING PROTEIN"/>
    <property type="match status" value="1"/>
</dbReference>
<evidence type="ECO:0000256" key="2">
    <source>
        <dbReference type="ARBA" id="ARBA00023180"/>
    </source>
</evidence>
<evidence type="ECO:0000313" key="5">
    <source>
        <dbReference type="EMBL" id="WAR22153.1"/>
    </source>
</evidence>
<dbReference type="SUPFAM" id="SSF52025">
    <property type="entry name" value="PA domain"/>
    <property type="match status" value="1"/>
</dbReference>
<keyword evidence="1 3" id="KW-0732">Signal</keyword>
<dbReference type="Gene3D" id="3.50.30.30">
    <property type="match status" value="1"/>
</dbReference>
<gene>
    <name evidence="5" type="ORF">MAR_016127</name>
</gene>
<feature type="chain" id="PRO_5045622736" evidence="3">
    <location>
        <begin position="27"/>
        <end position="203"/>
    </location>
</feature>
<feature type="domain" description="PA" evidence="4">
    <location>
        <begin position="79"/>
        <end position="165"/>
    </location>
</feature>
<dbReference type="EMBL" id="CP111023">
    <property type="protein sequence ID" value="WAR22153.1"/>
    <property type="molecule type" value="Genomic_DNA"/>
</dbReference>